<dbReference type="Proteomes" id="UP000886891">
    <property type="component" value="Unassembled WGS sequence"/>
</dbReference>
<dbReference type="InterPro" id="IPR023198">
    <property type="entry name" value="PGP-like_dom2"/>
</dbReference>
<dbReference type="GO" id="GO:0008967">
    <property type="term" value="F:phosphoglycolate phosphatase activity"/>
    <property type="evidence" value="ECO:0007669"/>
    <property type="project" value="TreeGrafter"/>
</dbReference>
<dbReference type="SFLD" id="SFLDS00003">
    <property type="entry name" value="Haloacid_Dehalogenase"/>
    <property type="match status" value="1"/>
</dbReference>
<dbReference type="Gene3D" id="3.40.50.1000">
    <property type="entry name" value="HAD superfamily/HAD-like"/>
    <property type="match status" value="1"/>
</dbReference>
<reference evidence="1" key="1">
    <citation type="submission" date="2020-10" db="EMBL/GenBank/DDBJ databases">
        <authorList>
            <person name="Gilroy R."/>
        </authorList>
    </citation>
    <scope>NUCLEOTIDE SEQUENCE</scope>
    <source>
        <strain evidence="1">23406</strain>
    </source>
</reference>
<dbReference type="InterPro" id="IPR006439">
    <property type="entry name" value="HAD-SF_hydro_IA"/>
</dbReference>
<dbReference type="NCBIfam" id="TIGR01549">
    <property type="entry name" value="HAD-SF-IA-v1"/>
    <property type="match status" value="1"/>
</dbReference>
<dbReference type="InterPro" id="IPR041492">
    <property type="entry name" value="HAD_2"/>
</dbReference>
<dbReference type="Pfam" id="PF13419">
    <property type="entry name" value="HAD_2"/>
    <property type="match status" value="1"/>
</dbReference>
<organism evidence="1 2">
    <name type="scientific">Candidatus Stercoripulliclostridium merdipullorum</name>
    <dbReference type="NCBI Taxonomy" id="2840952"/>
    <lineage>
        <taxon>Bacteria</taxon>
        <taxon>Bacillati</taxon>
        <taxon>Bacillota</taxon>
        <taxon>Clostridia</taxon>
        <taxon>Eubacteriales</taxon>
        <taxon>Candidatus Stercoripulliclostridium</taxon>
    </lineage>
</organism>
<dbReference type="AlphaFoldDB" id="A0A9D1NCV9"/>
<dbReference type="InterPro" id="IPR036412">
    <property type="entry name" value="HAD-like_sf"/>
</dbReference>
<dbReference type="SUPFAM" id="SSF56784">
    <property type="entry name" value="HAD-like"/>
    <property type="match status" value="1"/>
</dbReference>
<comment type="caution">
    <text evidence="1">The sequence shown here is derived from an EMBL/GenBank/DDBJ whole genome shotgun (WGS) entry which is preliminary data.</text>
</comment>
<dbReference type="SFLD" id="SFLDG01135">
    <property type="entry name" value="C1.5.6:_HAD__Beta-PGM__Phospha"/>
    <property type="match status" value="1"/>
</dbReference>
<name>A0A9D1NCV9_9FIRM</name>
<dbReference type="EMBL" id="DVOH01000054">
    <property type="protein sequence ID" value="HIV00779.1"/>
    <property type="molecule type" value="Genomic_DNA"/>
</dbReference>
<protein>
    <submittedName>
        <fullName evidence="1">HAD family hydrolase</fullName>
    </submittedName>
</protein>
<proteinExistence type="predicted"/>
<dbReference type="GO" id="GO:0006281">
    <property type="term" value="P:DNA repair"/>
    <property type="evidence" value="ECO:0007669"/>
    <property type="project" value="TreeGrafter"/>
</dbReference>
<dbReference type="PANTHER" id="PTHR43434">
    <property type="entry name" value="PHOSPHOGLYCOLATE PHOSPHATASE"/>
    <property type="match status" value="1"/>
</dbReference>
<accession>A0A9D1NCV9</accession>
<dbReference type="InterPro" id="IPR023214">
    <property type="entry name" value="HAD_sf"/>
</dbReference>
<dbReference type="PANTHER" id="PTHR43434:SF1">
    <property type="entry name" value="PHOSPHOGLYCOLATE PHOSPHATASE"/>
    <property type="match status" value="1"/>
</dbReference>
<dbReference type="Gene3D" id="1.10.150.240">
    <property type="entry name" value="Putative phosphatase, domain 2"/>
    <property type="match status" value="1"/>
</dbReference>
<dbReference type="InterPro" id="IPR050155">
    <property type="entry name" value="HAD-like_hydrolase_sf"/>
</dbReference>
<reference evidence="1" key="2">
    <citation type="journal article" date="2021" name="PeerJ">
        <title>Extensive microbial diversity within the chicken gut microbiome revealed by metagenomics and culture.</title>
        <authorList>
            <person name="Gilroy R."/>
            <person name="Ravi A."/>
            <person name="Getino M."/>
            <person name="Pursley I."/>
            <person name="Horton D.L."/>
            <person name="Alikhan N.F."/>
            <person name="Baker D."/>
            <person name="Gharbi K."/>
            <person name="Hall N."/>
            <person name="Watson M."/>
            <person name="Adriaenssens E.M."/>
            <person name="Foster-Nyarko E."/>
            <person name="Jarju S."/>
            <person name="Secka A."/>
            <person name="Antonio M."/>
            <person name="Oren A."/>
            <person name="Chaudhuri R.R."/>
            <person name="La Ragione R."/>
            <person name="Hildebrand F."/>
            <person name="Pallen M.J."/>
        </authorList>
    </citation>
    <scope>NUCLEOTIDE SEQUENCE</scope>
    <source>
        <strain evidence="1">23406</strain>
    </source>
</reference>
<dbReference type="SFLD" id="SFLDG01129">
    <property type="entry name" value="C1.5:_HAD__Beta-PGM__Phosphata"/>
    <property type="match status" value="1"/>
</dbReference>
<dbReference type="GO" id="GO:0005829">
    <property type="term" value="C:cytosol"/>
    <property type="evidence" value="ECO:0007669"/>
    <property type="project" value="TreeGrafter"/>
</dbReference>
<gene>
    <name evidence="1" type="ORF">IAB14_06680</name>
</gene>
<sequence length="219" mass="23864">MKKLVIFDLDGTLLDTLDDLAASANHAVGTVGVAPYTREEIRSFVGNGANNLIRLCLGERVEALPACVAAFRAYYDAHLCDATKPYEGIVELLRQLDGAGVKCAVLSNKPDFAVEKLCRRYFGNLLGICRGQQEGVPLKPDPAALFGIVSDYGFPKEDCLYVGDSDVDIETARRAGMDGVAVSWGFRPKEELIKKGATVVIDRPQELLQLIQRFSNNLA</sequence>
<evidence type="ECO:0000313" key="1">
    <source>
        <dbReference type="EMBL" id="HIV00779.1"/>
    </source>
</evidence>
<keyword evidence="1" id="KW-0378">Hydrolase</keyword>
<evidence type="ECO:0000313" key="2">
    <source>
        <dbReference type="Proteomes" id="UP000886891"/>
    </source>
</evidence>